<evidence type="ECO:0000313" key="6">
    <source>
        <dbReference type="Proteomes" id="UP000184225"/>
    </source>
</evidence>
<dbReference type="EMBL" id="FQYY01000002">
    <property type="protein sequence ID" value="SHI50107.1"/>
    <property type="molecule type" value="Genomic_DNA"/>
</dbReference>
<evidence type="ECO:0000313" key="5">
    <source>
        <dbReference type="EMBL" id="SHI50107.1"/>
    </source>
</evidence>
<keyword evidence="4" id="KW-1133">Transmembrane helix</keyword>
<feature type="transmembrane region" description="Helical" evidence="4">
    <location>
        <begin position="7"/>
        <end position="26"/>
    </location>
</feature>
<accession>A0A1M6BN68</accession>
<keyword evidence="4" id="KW-0812">Transmembrane</keyword>
<dbReference type="OrthoDB" id="5292493at2"/>
<keyword evidence="2" id="KW-1003">Cell membrane</keyword>
<organism evidence="5 6">
    <name type="scientific">Mesonia phycicola</name>
    <dbReference type="NCBI Taxonomy" id="579105"/>
    <lineage>
        <taxon>Bacteria</taxon>
        <taxon>Pseudomonadati</taxon>
        <taxon>Bacteroidota</taxon>
        <taxon>Flavobacteriia</taxon>
        <taxon>Flavobacteriales</taxon>
        <taxon>Flavobacteriaceae</taxon>
        <taxon>Mesonia</taxon>
    </lineage>
</organism>
<dbReference type="SUPFAM" id="SSF75011">
    <property type="entry name" value="3-carboxy-cis,cis-mucoante lactonizing enzyme"/>
    <property type="match status" value="1"/>
</dbReference>
<keyword evidence="6" id="KW-1185">Reference proteome</keyword>
<name>A0A1M6BN68_9FLAO</name>
<dbReference type="Proteomes" id="UP000184225">
    <property type="component" value="Unassembled WGS sequence"/>
</dbReference>
<evidence type="ECO:0000256" key="3">
    <source>
        <dbReference type="ARBA" id="ARBA00023136"/>
    </source>
</evidence>
<dbReference type="InterPro" id="IPR009722">
    <property type="entry name" value="YjiK/CarP"/>
</dbReference>
<reference evidence="5 6" key="1">
    <citation type="submission" date="2016-11" db="EMBL/GenBank/DDBJ databases">
        <authorList>
            <person name="Jaros S."/>
            <person name="Januszkiewicz K."/>
            <person name="Wedrychowicz H."/>
        </authorList>
    </citation>
    <scope>NUCLEOTIDE SEQUENCE [LARGE SCALE GENOMIC DNA]</scope>
    <source>
        <strain evidence="5 6">DSM 21425</strain>
    </source>
</reference>
<evidence type="ECO:0000256" key="4">
    <source>
        <dbReference type="SAM" id="Phobius"/>
    </source>
</evidence>
<sequence length="305" mass="34868">MKDYFKSPPFFITIGILVLVSVIVYFSKDKYYVEYTDASQIKIVNKWELPRILEEVSGISYLDNERIACVQDEVGDVFIFNLVSKTIEKKINFSKNDDFEGLATVENKAYLLRSDGEIFKIDDITVENPKIEKLNSSLSYEYNFEGLCYDKKHNRLLLAAKESGPDKDKNFKPVFEFSLTTNKLNKTPVFKLNYDNPIFEGLESAGSARVFRTSEIKIHPTTGDIYMLDGVIGKLLILNSNWEAKDLYVFNPSDFPQPEGITFSPKGKMFISNEGEWNPANILEVELQGPPKDKSKIEEDSINKL</sequence>
<dbReference type="GO" id="GO:0005886">
    <property type="term" value="C:plasma membrane"/>
    <property type="evidence" value="ECO:0007669"/>
    <property type="project" value="UniProtKB-SubCell"/>
</dbReference>
<proteinExistence type="predicted"/>
<dbReference type="STRING" id="579105.SAMN04488096_102135"/>
<gene>
    <name evidence="5" type="ORF">SAMN04488096_102135</name>
</gene>
<evidence type="ECO:0000256" key="1">
    <source>
        <dbReference type="ARBA" id="ARBA00004236"/>
    </source>
</evidence>
<keyword evidence="3 4" id="KW-0472">Membrane</keyword>
<dbReference type="AlphaFoldDB" id="A0A1M6BN68"/>
<dbReference type="Pfam" id="PF06977">
    <property type="entry name" value="SdiA-regulated"/>
    <property type="match status" value="1"/>
</dbReference>
<protein>
    <submittedName>
        <fullName evidence="5">SdiA-regulated</fullName>
    </submittedName>
</protein>
<evidence type="ECO:0000256" key="2">
    <source>
        <dbReference type="ARBA" id="ARBA00022475"/>
    </source>
</evidence>
<comment type="subcellular location">
    <subcellularLocation>
        <location evidence="1">Cell membrane</location>
    </subcellularLocation>
</comment>
<dbReference type="RefSeq" id="WP_073148265.1">
    <property type="nucleotide sequence ID" value="NZ_FQYY01000002.1"/>
</dbReference>